<protein>
    <submittedName>
        <fullName evidence="2">Uncharacterized protein</fullName>
    </submittedName>
</protein>
<dbReference type="EMBL" id="JXTC01000022">
    <property type="protein sequence ID" value="PON98851.1"/>
    <property type="molecule type" value="Genomic_DNA"/>
</dbReference>
<comment type="caution">
    <text evidence="2">The sequence shown here is derived from an EMBL/GenBank/DDBJ whole genome shotgun (WGS) entry which is preliminary data.</text>
</comment>
<dbReference type="Proteomes" id="UP000237000">
    <property type="component" value="Unassembled WGS sequence"/>
</dbReference>
<sequence>MINRANTSLSRSCEKILTKANLGKTVAASSSLKSSEQLVQVAVLAKVLLRQNVSGSPLPDPSGKGKAIIDEVAEKTSKKKKATAASLKESLSSNNWKIVEKTSSATIPYMANVLILKDINENALLLEAAAGSKKKIEDLRKRSSLKTQIAKKQVEEYDQVKDSVNKAQEKLLVLKSELQVTNEQVKELERAKSEAQDLKKLAGAKAELS</sequence>
<reference evidence="3" key="1">
    <citation type="submission" date="2016-06" db="EMBL/GenBank/DDBJ databases">
        <title>Parallel loss of symbiosis genes in relatives of nitrogen-fixing non-legume Parasponia.</title>
        <authorList>
            <person name="Van Velzen R."/>
            <person name="Holmer R."/>
            <person name="Bu F."/>
            <person name="Rutten L."/>
            <person name="Van Zeijl A."/>
            <person name="Liu W."/>
            <person name="Santuari L."/>
            <person name="Cao Q."/>
            <person name="Sharma T."/>
            <person name="Shen D."/>
            <person name="Roswanjaya Y."/>
            <person name="Wardhani T."/>
            <person name="Kalhor M.S."/>
            <person name="Jansen J."/>
            <person name="Van den Hoogen J."/>
            <person name="Gungor B."/>
            <person name="Hartog M."/>
            <person name="Hontelez J."/>
            <person name="Verver J."/>
            <person name="Yang W.-C."/>
            <person name="Schijlen E."/>
            <person name="Repin R."/>
            <person name="Schilthuizen M."/>
            <person name="Schranz E."/>
            <person name="Heidstra R."/>
            <person name="Miyata K."/>
            <person name="Fedorova E."/>
            <person name="Kohlen W."/>
            <person name="Bisseling T."/>
            <person name="Smit S."/>
            <person name="Geurts R."/>
        </authorList>
    </citation>
    <scope>NUCLEOTIDE SEQUENCE [LARGE SCALE GENOMIC DNA]</scope>
    <source>
        <strain evidence="3">cv. RG33-2</strain>
    </source>
</reference>
<evidence type="ECO:0000313" key="3">
    <source>
        <dbReference type="Proteomes" id="UP000237000"/>
    </source>
</evidence>
<name>A0A2P5FM22_TREOI</name>
<evidence type="ECO:0000256" key="1">
    <source>
        <dbReference type="SAM" id="Coils"/>
    </source>
</evidence>
<keyword evidence="3" id="KW-1185">Reference proteome</keyword>
<proteinExistence type="predicted"/>
<keyword evidence="1" id="KW-0175">Coiled coil</keyword>
<feature type="coiled-coil region" evidence="1">
    <location>
        <begin position="150"/>
        <end position="205"/>
    </location>
</feature>
<evidence type="ECO:0000313" key="2">
    <source>
        <dbReference type="EMBL" id="PON98851.1"/>
    </source>
</evidence>
<dbReference type="InParanoid" id="A0A2P5FM22"/>
<organism evidence="2 3">
    <name type="scientific">Trema orientale</name>
    <name type="common">Charcoal tree</name>
    <name type="synonym">Celtis orientalis</name>
    <dbReference type="NCBI Taxonomy" id="63057"/>
    <lineage>
        <taxon>Eukaryota</taxon>
        <taxon>Viridiplantae</taxon>
        <taxon>Streptophyta</taxon>
        <taxon>Embryophyta</taxon>
        <taxon>Tracheophyta</taxon>
        <taxon>Spermatophyta</taxon>
        <taxon>Magnoliopsida</taxon>
        <taxon>eudicotyledons</taxon>
        <taxon>Gunneridae</taxon>
        <taxon>Pentapetalae</taxon>
        <taxon>rosids</taxon>
        <taxon>fabids</taxon>
        <taxon>Rosales</taxon>
        <taxon>Cannabaceae</taxon>
        <taxon>Trema</taxon>
    </lineage>
</organism>
<dbReference type="AlphaFoldDB" id="A0A2P5FM22"/>
<gene>
    <name evidence="2" type="ORF">TorRG33x02_054660</name>
</gene>
<accession>A0A2P5FM22</accession>